<comment type="similarity">
    <text evidence="1">Belongs to the transposase 11 family.</text>
</comment>
<dbReference type="InterPro" id="IPR012337">
    <property type="entry name" value="RNaseH-like_sf"/>
</dbReference>
<dbReference type="Gene3D" id="3.90.350.10">
    <property type="entry name" value="Transposase Inhibitor Protein From Tn5, Chain A, domain 1"/>
    <property type="match status" value="1"/>
</dbReference>
<dbReference type="PANTHER" id="PTHR33258">
    <property type="entry name" value="TRANSPOSASE INSL FOR INSERTION SEQUENCE ELEMENT IS186A-RELATED"/>
    <property type="match status" value="1"/>
</dbReference>
<dbReference type="GO" id="GO:0003677">
    <property type="term" value="F:DNA binding"/>
    <property type="evidence" value="ECO:0007669"/>
    <property type="project" value="UniProtKB-KW"/>
</dbReference>
<dbReference type="NCBIfam" id="NF033592">
    <property type="entry name" value="transpos_IS4_1"/>
    <property type="match status" value="1"/>
</dbReference>
<evidence type="ECO:0000313" key="8">
    <source>
        <dbReference type="Proteomes" id="UP000469523"/>
    </source>
</evidence>
<feature type="domain" description="DUF4372" evidence="6">
    <location>
        <begin position="11"/>
        <end position="73"/>
    </location>
</feature>
<protein>
    <submittedName>
        <fullName evidence="7">IS4 family transposase</fullName>
    </submittedName>
</protein>
<comment type="caution">
    <text evidence="7">The sequence shown here is derived from an EMBL/GenBank/DDBJ whole genome shotgun (WGS) entry which is preliminary data.</text>
</comment>
<dbReference type="AlphaFoldDB" id="A0A6N7XRX2"/>
<dbReference type="Proteomes" id="UP000469523">
    <property type="component" value="Unassembled WGS sequence"/>
</dbReference>
<dbReference type="PANTHER" id="PTHR33258:SF1">
    <property type="entry name" value="TRANSPOSASE INSL FOR INSERTION SEQUENCE ELEMENT IS186A-RELATED"/>
    <property type="match status" value="1"/>
</dbReference>
<evidence type="ECO:0000259" key="5">
    <source>
        <dbReference type="Pfam" id="PF01609"/>
    </source>
</evidence>
<keyword evidence="2" id="KW-0815">Transposition</keyword>
<evidence type="ECO:0000259" key="6">
    <source>
        <dbReference type="Pfam" id="PF14294"/>
    </source>
</evidence>
<evidence type="ECO:0000256" key="3">
    <source>
        <dbReference type="ARBA" id="ARBA00023125"/>
    </source>
</evidence>
<dbReference type="GO" id="GO:0004803">
    <property type="term" value="F:transposase activity"/>
    <property type="evidence" value="ECO:0007669"/>
    <property type="project" value="InterPro"/>
</dbReference>
<dbReference type="GO" id="GO:0006313">
    <property type="term" value="P:DNA transposition"/>
    <property type="evidence" value="ECO:0007669"/>
    <property type="project" value="InterPro"/>
</dbReference>
<evidence type="ECO:0000256" key="2">
    <source>
        <dbReference type="ARBA" id="ARBA00022578"/>
    </source>
</evidence>
<gene>
    <name evidence="7" type="ORF">FYJ83_19340</name>
</gene>
<dbReference type="EMBL" id="VUNQ01000110">
    <property type="protein sequence ID" value="MSU03592.1"/>
    <property type="molecule type" value="Genomic_DNA"/>
</dbReference>
<evidence type="ECO:0000256" key="1">
    <source>
        <dbReference type="ARBA" id="ARBA00010075"/>
    </source>
</evidence>
<dbReference type="InterPro" id="IPR002559">
    <property type="entry name" value="Transposase_11"/>
</dbReference>
<dbReference type="SUPFAM" id="SSF53098">
    <property type="entry name" value="Ribonuclease H-like"/>
    <property type="match status" value="1"/>
</dbReference>
<dbReference type="Pfam" id="PF14294">
    <property type="entry name" value="DUF4372"/>
    <property type="match status" value="1"/>
</dbReference>
<organism evidence="7 8">
    <name type="scientific">Tissierella pigra</name>
    <dbReference type="NCBI Taxonomy" id="2607614"/>
    <lineage>
        <taxon>Bacteria</taxon>
        <taxon>Bacillati</taxon>
        <taxon>Bacillota</taxon>
        <taxon>Tissierellia</taxon>
        <taxon>Tissierellales</taxon>
        <taxon>Tissierellaceae</taxon>
        <taxon>Tissierella</taxon>
    </lineage>
</organism>
<keyword evidence="4" id="KW-0233">DNA recombination</keyword>
<dbReference type="InterPro" id="IPR025399">
    <property type="entry name" value="DUF4372"/>
</dbReference>
<evidence type="ECO:0000313" key="7">
    <source>
        <dbReference type="EMBL" id="MSU03592.1"/>
    </source>
</evidence>
<keyword evidence="3" id="KW-0238">DNA-binding</keyword>
<dbReference type="Pfam" id="PF01609">
    <property type="entry name" value="DDE_Tnp_1"/>
    <property type="match status" value="1"/>
</dbReference>
<sequence length="370" mass="43510">MGFFFMVQYNNKTVFSKLIEVINGNKLNYIINKYNSDYRIQHFNTKSHVFSMLYLQLSNTKSLRGLIDKLNYSPKLQRTVNVPSLSQLSRKNANRDYRIFEELYYSMINMAKKELGIKKSNEKFKEIKAFDSTVITIASSLAPELFFEGKSSGIKISTLLNISQSLPEKVNIVPAKINDRKCIDDFFDDKDTLYLFDRGYYNYNWYDNLTDNGYKFITRQNTNAVIEEIRSTYVENELVFDAEITLGTDYSKNKTHNKYREILTFDEEGKEIRFLTNVFDIEAEEIMELYRLRWKIELFFKWVKQNLKIKKWLGHNQNAVKIQIYSALISYVILALLKTRMKIKSSMISISRIIEVNLLEESSVLNLLSG</sequence>
<accession>A0A6N7XRX2</accession>
<dbReference type="InterPro" id="IPR047952">
    <property type="entry name" value="Transpos_IS4"/>
</dbReference>
<reference evidence="7 8" key="1">
    <citation type="submission" date="2019-09" db="EMBL/GenBank/DDBJ databases">
        <title>In-depth cultivation of the pig gut microbiome towards novel bacterial diversity and tailored functional studies.</title>
        <authorList>
            <person name="Wylensek D."/>
            <person name="Hitch T.C.A."/>
            <person name="Clavel T."/>
        </authorList>
    </citation>
    <scope>NUCLEOTIDE SEQUENCE [LARGE SCALE GENOMIC DNA]</scope>
    <source>
        <strain evidence="7 8">WCA3-693-APC-4?</strain>
    </source>
</reference>
<feature type="domain" description="Transposase IS4-like" evidence="5">
    <location>
        <begin position="124"/>
        <end position="333"/>
    </location>
</feature>
<keyword evidence="8" id="KW-1185">Reference proteome</keyword>
<evidence type="ECO:0000256" key="4">
    <source>
        <dbReference type="ARBA" id="ARBA00023172"/>
    </source>
</evidence>
<name>A0A6N7XRX2_9FIRM</name>
<proteinExistence type="inferred from homology"/>